<dbReference type="Pfam" id="PF06580">
    <property type="entry name" value="His_kinase"/>
    <property type="match status" value="1"/>
</dbReference>
<dbReference type="Gene3D" id="1.10.1760.20">
    <property type="match status" value="1"/>
</dbReference>
<dbReference type="GO" id="GO:0005524">
    <property type="term" value="F:ATP binding"/>
    <property type="evidence" value="ECO:0007669"/>
    <property type="project" value="UniProtKB-KW"/>
</dbReference>
<proteinExistence type="predicted"/>
<dbReference type="InterPro" id="IPR011620">
    <property type="entry name" value="Sig_transdc_His_kinase_LytS_TM"/>
</dbReference>
<dbReference type="GO" id="GO:0071555">
    <property type="term" value="P:cell wall organization"/>
    <property type="evidence" value="ECO:0007669"/>
    <property type="project" value="InterPro"/>
</dbReference>
<dbReference type="PROSITE" id="PS50109">
    <property type="entry name" value="HIS_KIN"/>
    <property type="match status" value="1"/>
</dbReference>
<feature type="transmembrane region" description="Helical" evidence="11">
    <location>
        <begin position="74"/>
        <end position="94"/>
    </location>
</feature>
<sequence length="575" mass="62837">MKAIIMPIIYNLSVFGMCAFAVTHLKIFRKTLHQSIYSNRDRLLLILLFGALAALGNFLSVVDIKGALANNRTTGIVLGGLLGGPLVGIGAGILGAIPRYFLGGFTMPAAVASSLVIGLVSGLISSHYGKRGITLKIAFITALISELILKLMVLIFSVPFDAALELEKKIALPTIIGTCVATVFFISIVRHIFAEEEKVQTRSAVQAMQVIRSADQVLTNGLNEESAALVANIIYKELEPAAVAVTSPTKVLSYIGVGSDHHLTGSPIITNTSKRVCLIRQSVVARTKIEVGCPNESCPLTGVIEAPLIVGEKLLGSIKLFKVENKLILPYEIELIEGIARFLSSQLANHQAERQEKLLREAEYRILKAQVNPHFLFNTLATIHVLIRNDGEAARRLTRDLSNLLRRTLSSDREMVPLWEEMETVRKYVNIEQARFGPRLAMEVEIPDRLYSQTVPVFTIQPLVENAIKHGLSPRSEGGRVKITAWQKAQLFYICVKDNGLGITDDRNTINNDDELPAHEGPGIGLSNIKSRLAHIYGDQGNITINSKQGIGTEVTLTMPLCLENEPEGTVSTVK</sequence>
<keyword evidence="9" id="KW-0902">Two-component regulatory system</keyword>
<gene>
    <name evidence="13" type="primary">btsS_3</name>
    <name evidence="13" type="ORF">SDC9_15131</name>
</gene>
<dbReference type="InterPro" id="IPR010559">
    <property type="entry name" value="Sig_transdc_His_kin_internal"/>
</dbReference>
<keyword evidence="7" id="KW-0067">ATP-binding</keyword>
<dbReference type="InterPro" id="IPR003594">
    <property type="entry name" value="HATPase_dom"/>
</dbReference>
<evidence type="ECO:0000256" key="8">
    <source>
        <dbReference type="ARBA" id="ARBA00022989"/>
    </source>
</evidence>
<keyword evidence="4 11" id="KW-0812">Transmembrane</keyword>
<dbReference type="Gene3D" id="3.30.565.10">
    <property type="entry name" value="Histidine kinase-like ATPase, C-terminal domain"/>
    <property type="match status" value="1"/>
</dbReference>
<dbReference type="GO" id="GO:0005886">
    <property type="term" value="C:plasma membrane"/>
    <property type="evidence" value="ECO:0007669"/>
    <property type="project" value="UniProtKB-SubCell"/>
</dbReference>
<feature type="transmembrane region" description="Helical" evidence="11">
    <location>
        <begin position="137"/>
        <end position="158"/>
    </location>
</feature>
<evidence type="ECO:0000256" key="9">
    <source>
        <dbReference type="ARBA" id="ARBA00023012"/>
    </source>
</evidence>
<feature type="transmembrane region" description="Helical" evidence="11">
    <location>
        <begin position="43"/>
        <end position="62"/>
    </location>
</feature>
<evidence type="ECO:0000256" key="5">
    <source>
        <dbReference type="ARBA" id="ARBA00022741"/>
    </source>
</evidence>
<dbReference type="Pfam" id="PF07694">
    <property type="entry name" value="5TM-5TMR_LYT"/>
    <property type="match status" value="1"/>
</dbReference>
<keyword evidence="8 11" id="KW-1133">Transmembrane helix</keyword>
<keyword evidence="10 11" id="KW-0472">Membrane</keyword>
<comment type="subcellular location">
    <subcellularLocation>
        <location evidence="1">Cell membrane</location>
        <topology evidence="1">Multi-pass membrane protein</topology>
    </subcellularLocation>
</comment>
<keyword evidence="6 13" id="KW-0418">Kinase</keyword>
<feature type="transmembrane region" description="Helical" evidence="11">
    <location>
        <begin position="7"/>
        <end position="28"/>
    </location>
</feature>
<evidence type="ECO:0000256" key="4">
    <source>
        <dbReference type="ARBA" id="ARBA00022692"/>
    </source>
</evidence>
<dbReference type="PRINTS" id="PR00344">
    <property type="entry name" value="BCTRLSENSOR"/>
</dbReference>
<reference evidence="13" key="1">
    <citation type="submission" date="2019-08" db="EMBL/GenBank/DDBJ databases">
        <authorList>
            <person name="Kucharzyk K."/>
            <person name="Murdoch R.W."/>
            <person name="Higgins S."/>
            <person name="Loffler F."/>
        </authorList>
    </citation>
    <scope>NUCLEOTIDE SEQUENCE</scope>
</reference>
<evidence type="ECO:0000259" key="12">
    <source>
        <dbReference type="PROSITE" id="PS50109"/>
    </source>
</evidence>
<protein>
    <submittedName>
        <fullName evidence="13">Sensor histidine kinase BtsS</fullName>
        <ecNumber evidence="13">2.7.13.3</ecNumber>
    </submittedName>
</protein>
<evidence type="ECO:0000256" key="6">
    <source>
        <dbReference type="ARBA" id="ARBA00022777"/>
    </source>
</evidence>
<keyword evidence="5" id="KW-0547">Nucleotide-binding</keyword>
<dbReference type="Pfam" id="PF02518">
    <property type="entry name" value="HATPase_c"/>
    <property type="match status" value="1"/>
</dbReference>
<name>A0A644TUM6_9ZZZZ</name>
<feature type="domain" description="Histidine kinase" evidence="12">
    <location>
        <begin position="460"/>
        <end position="563"/>
    </location>
</feature>
<dbReference type="SUPFAM" id="SSF55874">
    <property type="entry name" value="ATPase domain of HSP90 chaperone/DNA topoisomerase II/histidine kinase"/>
    <property type="match status" value="1"/>
</dbReference>
<evidence type="ECO:0000256" key="1">
    <source>
        <dbReference type="ARBA" id="ARBA00004651"/>
    </source>
</evidence>
<dbReference type="EC" id="2.7.13.3" evidence="13"/>
<dbReference type="InterPro" id="IPR036890">
    <property type="entry name" value="HATPase_C_sf"/>
</dbReference>
<accession>A0A644TUM6</accession>
<organism evidence="13">
    <name type="scientific">bioreactor metagenome</name>
    <dbReference type="NCBI Taxonomy" id="1076179"/>
    <lineage>
        <taxon>unclassified sequences</taxon>
        <taxon>metagenomes</taxon>
        <taxon>ecological metagenomes</taxon>
    </lineage>
</organism>
<dbReference type="InterPro" id="IPR005467">
    <property type="entry name" value="His_kinase_dom"/>
</dbReference>
<evidence type="ECO:0000256" key="10">
    <source>
        <dbReference type="ARBA" id="ARBA00023136"/>
    </source>
</evidence>
<dbReference type="InterPro" id="IPR050640">
    <property type="entry name" value="Bact_2-comp_sensor_kinase"/>
</dbReference>
<evidence type="ECO:0000256" key="3">
    <source>
        <dbReference type="ARBA" id="ARBA00022679"/>
    </source>
</evidence>
<dbReference type="PANTHER" id="PTHR34220:SF7">
    <property type="entry name" value="SENSOR HISTIDINE KINASE YPDA"/>
    <property type="match status" value="1"/>
</dbReference>
<dbReference type="AlphaFoldDB" id="A0A644TUM6"/>
<feature type="transmembrane region" description="Helical" evidence="11">
    <location>
        <begin position="170"/>
        <end position="193"/>
    </location>
</feature>
<keyword evidence="3 13" id="KW-0808">Transferase</keyword>
<evidence type="ECO:0000313" key="13">
    <source>
        <dbReference type="EMBL" id="MPL69391.1"/>
    </source>
</evidence>
<dbReference type="GO" id="GO:0000155">
    <property type="term" value="F:phosphorelay sensor kinase activity"/>
    <property type="evidence" value="ECO:0007669"/>
    <property type="project" value="InterPro"/>
</dbReference>
<comment type="caution">
    <text evidence="13">The sequence shown here is derived from an EMBL/GenBank/DDBJ whole genome shotgun (WGS) entry which is preliminary data.</text>
</comment>
<dbReference type="EMBL" id="VSSQ01000046">
    <property type="protein sequence ID" value="MPL69391.1"/>
    <property type="molecule type" value="Genomic_DNA"/>
</dbReference>
<dbReference type="SMART" id="SM00387">
    <property type="entry name" value="HATPase_c"/>
    <property type="match status" value="1"/>
</dbReference>
<dbReference type="PANTHER" id="PTHR34220">
    <property type="entry name" value="SENSOR HISTIDINE KINASE YPDA"/>
    <property type="match status" value="1"/>
</dbReference>
<evidence type="ECO:0000256" key="7">
    <source>
        <dbReference type="ARBA" id="ARBA00022840"/>
    </source>
</evidence>
<evidence type="ECO:0000256" key="11">
    <source>
        <dbReference type="SAM" id="Phobius"/>
    </source>
</evidence>
<feature type="transmembrane region" description="Helical" evidence="11">
    <location>
        <begin position="100"/>
        <end position="125"/>
    </location>
</feature>
<dbReference type="InterPro" id="IPR004358">
    <property type="entry name" value="Sig_transdc_His_kin-like_C"/>
</dbReference>
<evidence type="ECO:0000256" key="2">
    <source>
        <dbReference type="ARBA" id="ARBA00022475"/>
    </source>
</evidence>
<keyword evidence="2" id="KW-1003">Cell membrane</keyword>